<keyword evidence="1" id="KW-0489">Methyltransferase</keyword>
<dbReference type="Pfam" id="PF01170">
    <property type="entry name" value="UPF0020"/>
    <property type="match status" value="1"/>
</dbReference>
<dbReference type="RefSeq" id="XP_002429423.1">
    <property type="nucleotide sequence ID" value="XM_002429378.1"/>
</dbReference>
<dbReference type="CTD" id="8230277"/>
<dbReference type="SUPFAM" id="SSF52047">
    <property type="entry name" value="RNI-like"/>
    <property type="match status" value="1"/>
</dbReference>
<dbReference type="EnsemblMetazoa" id="PHUM432740-RA">
    <property type="protein sequence ID" value="PHUM432740-PA"/>
    <property type="gene ID" value="PHUM432740"/>
</dbReference>
<dbReference type="SUPFAM" id="SSF81383">
    <property type="entry name" value="F-box domain"/>
    <property type="match status" value="1"/>
</dbReference>
<dbReference type="FunFam" id="3.40.50.150:FF:000073">
    <property type="entry name" value="THUMP domain containing 3"/>
    <property type="match status" value="1"/>
</dbReference>
<reference evidence="6" key="3">
    <citation type="submission" date="2021-02" db="UniProtKB">
        <authorList>
            <consortium name="EnsemblMetazoa"/>
        </authorList>
    </citation>
    <scope>IDENTIFICATION</scope>
    <source>
        <strain evidence="6">USDA</strain>
    </source>
</reference>
<dbReference type="InterPro" id="IPR004114">
    <property type="entry name" value="THUMP_dom"/>
</dbReference>
<dbReference type="EMBL" id="AAZO01005283">
    <property type="status" value="NOT_ANNOTATED_CDS"/>
    <property type="molecule type" value="Genomic_DNA"/>
</dbReference>
<dbReference type="PROSITE" id="PS50181">
    <property type="entry name" value="FBOX"/>
    <property type="match status" value="1"/>
</dbReference>
<dbReference type="GO" id="GO:0003723">
    <property type="term" value="F:RNA binding"/>
    <property type="evidence" value="ECO:0007669"/>
    <property type="project" value="UniProtKB-UniRule"/>
</dbReference>
<dbReference type="GeneID" id="8230277"/>
<dbReference type="SUPFAM" id="SSF53335">
    <property type="entry name" value="S-adenosyl-L-methionine-dependent methyltransferases"/>
    <property type="match status" value="1"/>
</dbReference>
<reference evidence="5" key="2">
    <citation type="submission" date="2007-04" db="EMBL/GenBank/DDBJ databases">
        <title>The genome of the human body louse.</title>
        <authorList>
            <consortium name="The Human Body Louse Genome Consortium"/>
            <person name="Kirkness E."/>
            <person name="Walenz B."/>
            <person name="Hass B."/>
            <person name="Bruggner R."/>
            <person name="Strausberg R."/>
        </authorList>
    </citation>
    <scope>NUCLEOTIDE SEQUENCE</scope>
    <source>
        <strain evidence="5">USDA</strain>
    </source>
</reference>
<dbReference type="InterPro" id="IPR001810">
    <property type="entry name" value="F-box_dom"/>
</dbReference>
<evidence type="ECO:0000259" key="4">
    <source>
        <dbReference type="PROSITE" id="PS51165"/>
    </source>
</evidence>
<evidence type="ECO:0000313" key="7">
    <source>
        <dbReference type="Proteomes" id="UP000009046"/>
    </source>
</evidence>
<proteinExistence type="predicted"/>
<dbReference type="Gene3D" id="3.40.50.150">
    <property type="entry name" value="Vaccinia Virus protein VP39"/>
    <property type="match status" value="1"/>
</dbReference>
<evidence type="ECO:0000256" key="2">
    <source>
        <dbReference type="PROSITE-ProRule" id="PRU00529"/>
    </source>
</evidence>
<dbReference type="STRING" id="121224.E0VTH9"/>
<keyword evidence="1" id="KW-0808">Transferase</keyword>
<dbReference type="VEuPathDB" id="VectorBase:PHUM432740"/>
<dbReference type="InterPro" id="IPR000241">
    <property type="entry name" value="RlmKL-like_Mtase"/>
</dbReference>
<protein>
    <submittedName>
        <fullName evidence="5 6">F-box/LRR-repeat protein, putative</fullName>
    </submittedName>
</protein>
<dbReference type="Proteomes" id="UP000009046">
    <property type="component" value="Unassembled WGS sequence"/>
</dbReference>
<evidence type="ECO:0000313" key="6">
    <source>
        <dbReference type="EnsemblMetazoa" id="PHUM432740-PA"/>
    </source>
</evidence>
<dbReference type="InParanoid" id="E0VTH9"/>
<keyword evidence="7" id="KW-1185">Reference proteome</keyword>
<dbReference type="SMART" id="SM00981">
    <property type="entry name" value="THUMP"/>
    <property type="match status" value="1"/>
</dbReference>
<dbReference type="InterPro" id="IPR036047">
    <property type="entry name" value="F-box-like_dom_sf"/>
</dbReference>
<dbReference type="Pfam" id="PF12937">
    <property type="entry name" value="F-box-like"/>
    <property type="match status" value="1"/>
</dbReference>
<name>E0VTH9_PEDHC</name>
<dbReference type="Pfam" id="PF02926">
    <property type="entry name" value="THUMP"/>
    <property type="match status" value="1"/>
</dbReference>
<dbReference type="EMBL" id="DS235766">
    <property type="protein sequence ID" value="EEB16685.1"/>
    <property type="molecule type" value="Genomic_DNA"/>
</dbReference>
<dbReference type="OrthoDB" id="3219396at2759"/>
<evidence type="ECO:0000256" key="1">
    <source>
        <dbReference type="ARBA" id="ARBA00022603"/>
    </source>
</evidence>
<dbReference type="GO" id="GO:0043527">
    <property type="term" value="C:tRNA methyltransferase complex"/>
    <property type="evidence" value="ECO:0007669"/>
    <property type="project" value="UniProtKB-ARBA"/>
</dbReference>
<sequence>MDIGSDVWNQVALEANQLYLEDGQAKSKFADTTIEKLPDKILLNIFSYLSHREICQMARVCKKWRVIAYDTKLWKYVSLRPEISGLHVSTLESLLALISIRFGPSLKYIELPIELITHTVLHELASKCPNLTHMLLDFSTAMQLHDFSEMQAFPTKLKYMCICLSEVIFMEGFMRKIYNFINGLEILHLIGTYEKVEEEEEEIYEVINVHKLKSATPNLRVINLYGINFIDDSHVDAFSSNCIQLECLAVNFCAKVTGASLKSVFQRSKRLTCLLMNQTNLQSEHLMKVDWESTALQELDISATDLSSECLIDLLTRIPNLRFLAAGQINGFNDSVIKAYLEHGTAKNLIALDLDSLDNISDEALYKFLSRHGHQLHGLALSGMPHITDSLWQSVLPIFQNARILQKKISQIKTLLELSKNHFTKLTFEASVTTGLEQTALDELFEKFGKNIKACFSRGRVFFNTKFDKYQSYKLLRSVDRVNVLAGFTTVSLNNDLQLKSKDLDEIKNTVKVFDWEKVIAIWQEIEGFDGNLYPTRKQYERASSNNFSITEDQASEKSDDSENDEVEFKCEKVFFEKTQLEKALDSVLTLSDDENNITVNNNDNKIPRFRVTCNRVGEKHTFSSQEAATAFGGLLQDKFNWIVDLSHYDIEIILEVNNEDVYAGVALNKKSNHFRNITFFGLTTLRATICYNLLRLCNVKPGDIVVDPMCGCGAIPIEGTLSFPNAYFLGGDIHDKAAVKTRCNINALEKNLKIDNLKWDSTRLPLRTNSIDVFVSDFPFGKRCGTKANNKALFKNALNDLARVLKKKSGRCVILTADKTSFNVAYQLTKTFWKLRKNFIINIGGIRSSCFVLERTEEEFQLKLGVNIHVDQLMDGIANSCLHLERLELRWDPENLRFSDKSQKAIDIIRVKCLKLSSLVLSDGRYYEVVKANFERADRNTVVRTTTSCRNSLYYLLKNYKDLIFN</sequence>
<dbReference type="FunCoup" id="E0VTH9">
    <property type="interactions" value="1"/>
</dbReference>
<dbReference type="Gene3D" id="3.30.2130.30">
    <property type="match status" value="1"/>
</dbReference>
<dbReference type="InterPro" id="IPR032675">
    <property type="entry name" value="LRR_dom_sf"/>
</dbReference>
<feature type="domain" description="F-box" evidence="3">
    <location>
        <begin position="31"/>
        <end position="77"/>
    </location>
</feature>
<dbReference type="SMART" id="SM00256">
    <property type="entry name" value="FBOX"/>
    <property type="match status" value="1"/>
</dbReference>
<dbReference type="GO" id="GO:0032259">
    <property type="term" value="P:methylation"/>
    <property type="evidence" value="ECO:0007669"/>
    <property type="project" value="UniProtKB-KW"/>
</dbReference>
<feature type="domain" description="THUMP" evidence="4">
    <location>
        <begin position="565"/>
        <end position="668"/>
    </location>
</feature>
<organism>
    <name type="scientific">Pediculus humanus subsp. corporis</name>
    <name type="common">Body louse</name>
    <dbReference type="NCBI Taxonomy" id="121224"/>
    <lineage>
        <taxon>Eukaryota</taxon>
        <taxon>Metazoa</taxon>
        <taxon>Ecdysozoa</taxon>
        <taxon>Arthropoda</taxon>
        <taxon>Hexapoda</taxon>
        <taxon>Insecta</taxon>
        <taxon>Pterygota</taxon>
        <taxon>Neoptera</taxon>
        <taxon>Paraneoptera</taxon>
        <taxon>Psocodea</taxon>
        <taxon>Troctomorpha</taxon>
        <taxon>Phthiraptera</taxon>
        <taxon>Anoplura</taxon>
        <taxon>Pediculidae</taxon>
        <taxon>Pediculus</taxon>
    </lineage>
</organism>
<gene>
    <name evidence="6" type="primary">8230277</name>
    <name evidence="5" type="ORF">Phum_PHUM432740</name>
</gene>
<dbReference type="PANTHER" id="PTHR20933:SF4">
    <property type="entry name" value="F-BOX INVOLVED IN POLYQ PATHOGENESIS, ISOFORM A"/>
    <property type="match status" value="1"/>
</dbReference>
<dbReference type="AlphaFoldDB" id="E0VTH9"/>
<dbReference type="PANTHER" id="PTHR20933">
    <property type="entry name" value="F-BOX ONLY PROTEIN 33"/>
    <property type="match status" value="1"/>
</dbReference>
<dbReference type="GO" id="GO:0008173">
    <property type="term" value="F:RNA methyltransferase activity"/>
    <property type="evidence" value="ECO:0007669"/>
    <property type="project" value="UniProtKB-ARBA"/>
</dbReference>
<dbReference type="eggNOG" id="KOG1947">
    <property type="taxonomic scope" value="Eukaryota"/>
</dbReference>
<dbReference type="InterPro" id="IPR029063">
    <property type="entry name" value="SAM-dependent_MTases_sf"/>
</dbReference>
<dbReference type="KEGG" id="phu:Phum_PHUM432740"/>
<dbReference type="HOGENOM" id="CLU_306373_0_0_1"/>
<accession>E0VTH9</accession>
<dbReference type="GO" id="GO:0031398">
    <property type="term" value="P:positive regulation of protein ubiquitination"/>
    <property type="evidence" value="ECO:0007669"/>
    <property type="project" value="TreeGrafter"/>
</dbReference>
<reference evidence="5" key="1">
    <citation type="submission" date="2007-04" db="EMBL/GenBank/DDBJ databases">
        <title>Annotation of Pediculus humanus corporis strain USDA.</title>
        <authorList>
            <person name="Kirkness E."/>
            <person name="Hannick L."/>
            <person name="Hass B."/>
            <person name="Bruggner R."/>
            <person name="Lawson D."/>
            <person name="Bidwell S."/>
            <person name="Joardar V."/>
            <person name="Caler E."/>
            <person name="Walenz B."/>
            <person name="Inman J."/>
            <person name="Schobel S."/>
            <person name="Galinsky K."/>
            <person name="Amedeo P."/>
            <person name="Strausberg R."/>
        </authorList>
    </citation>
    <scope>NUCLEOTIDE SEQUENCE</scope>
    <source>
        <strain evidence="5">USDA</strain>
    </source>
</reference>
<evidence type="ECO:0000313" key="5">
    <source>
        <dbReference type="EMBL" id="EEB16685.1"/>
    </source>
</evidence>
<keyword evidence="2" id="KW-0694">RNA-binding</keyword>
<dbReference type="PROSITE" id="PS51165">
    <property type="entry name" value="THUMP"/>
    <property type="match status" value="1"/>
</dbReference>
<dbReference type="Gene3D" id="3.80.10.10">
    <property type="entry name" value="Ribonuclease Inhibitor"/>
    <property type="match status" value="3"/>
</dbReference>
<evidence type="ECO:0000259" key="3">
    <source>
        <dbReference type="PROSITE" id="PS50181"/>
    </source>
</evidence>